<protein>
    <submittedName>
        <fullName evidence="1">Uncharacterized protein</fullName>
    </submittedName>
</protein>
<gene>
    <name evidence="1" type="ORF">BECKDK2373B_GA0170837_10279</name>
</gene>
<evidence type="ECO:0000313" key="1">
    <source>
        <dbReference type="EMBL" id="VFJ50112.1"/>
    </source>
</evidence>
<sequence>MNFLFNELSMEGQFQNTLTFRDAMGRLMKMRKVIRDSGHELHCHREMGNAKVMGDAVFSRAVQKLPRDEKASVMQWVTRQGPFWEDSRSHGPDEWLECRGKIVTDSAIGEAAYRNLSGDDCHLVSLTPSSWEFSPLSVTWRPDNGEQDIDIPNHWERDTLESTLPNASEKVNSWNELEKLSRGRFTHLIFSEEGFSPLQDFPFIESAAQRIMARFRVLDEFKNRFDEAGKRTRAGHNIYQQYFTGEKAWFSDSSDSEKHRFRDELTFLHPETGDALFCPWHGKINTNQQPLRIHFSYPVRADKPLYVVYVGPKLTKR</sequence>
<proteinExistence type="predicted"/>
<accession>A0A450SCG8</accession>
<dbReference type="EMBL" id="CAADEX010000027">
    <property type="protein sequence ID" value="VFJ50112.1"/>
    <property type="molecule type" value="Genomic_DNA"/>
</dbReference>
<reference evidence="1" key="1">
    <citation type="submission" date="2019-02" db="EMBL/GenBank/DDBJ databases">
        <authorList>
            <person name="Gruber-Vodicka R. H."/>
            <person name="Seah K. B. B."/>
        </authorList>
    </citation>
    <scope>NUCLEOTIDE SEQUENCE</scope>
    <source>
        <strain evidence="1">BECK_DK47</strain>
    </source>
</reference>
<dbReference type="AlphaFoldDB" id="A0A450SCG8"/>
<name>A0A450SCG8_9GAMM</name>
<organism evidence="1">
    <name type="scientific">Candidatus Kentrum sp. DK</name>
    <dbReference type="NCBI Taxonomy" id="2126562"/>
    <lineage>
        <taxon>Bacteria</taxon>
        <taxon>Pseudomonadati</taxon>
        <taxon>Pseudomonadota</taxon>
        <taxon>Gammaproteobacteria</taxon>
        <taxon>Candidatus Kentrum</taxon>
    </lineage>
</organism>